<dbReference type="PRINTS" id="PR00954">
    <property type="entry name" value="FLGMOTORFLIG"/>
</dbReference>
<dbReference type="GO" id="GO:0003774">
    <property type="term" value="F:cytoskeletal motor activity"/>
    <property type="evidence" value="ECO:0007669"/>
    <property type="project" value="InterPro"/>
</dbReference>
<evidence type="ECO:0000256" key="10">
    <source>
        <dbReference type="ARBA" id="ARBA00025598"/>
    </source>
</evidence>
<evidence type="ECO:0000256" key="4">
    <source>
        <dbReference type="ARBA" id="ARBA00021870"/>
    </source>
</evidence>
<evidence type="ECO:0000259" key="11">
    <source>
        <dbReference type="Pfam" id="PF01706"/>
    </source>
</evidence>
<evidence type="ECO:0000256" key="9">
    <source>
        <dbReference type="ARBA" id="ARBA00023143"/>
    </source>
</evidence>
<keyword evidence="8" id="KW-0472">Membrane</keyword>
<dbReference type="PANTHER" id="PTHR30534">
    <property type="entry name" value="FLAGELLAR MOTOR SWITCH PROTEIN FLIG"/>
    <property type="match status" value="1"/>
</dbReference>
<name>A0A7G5IJZ8_9SPHN</name>
<feature type="domain" description="Flagellar motor switch protein FliG middle" evidence="12">
    <location>
        <begin position="130"/>
        <end position="202"/>
    </location>
</feature>
<keyword evidence="9" id="KW-0975">Bacterial flagellum</keyword>
<comment type="subcellular location">
    <subcellularLocation>
        <location evidence="1">Bacterial flagellum basal body</location>
    </subcellularLocation>
    <subcellularLocation>
        <location evidence="2">Cell membrane</location>
        <topology evidence="2">Peripheral membrane protein</topology>
        <orientation evidence="2">Cytoplasmic side</orientation>
    </subcellularLocation>
</comment>
<dbReference type="InterPro" id="IPR032779">
    <property type="entry name" value="FliG_M"/>
</dbReference>
<comment type="function">
    <text evidence="10">FliG is one of three proteins (FliG, FliN, FliM) that forms the rotor-mounted switch complex (C ring), located at the base of the basal body. This complex interacts with the CheY and CheZ chemotaxis proteins, in addition to contacting components of the motor that determine the direction of flagellar rotation.</text>
</comment>
<dbReference type="InterPro" id="IPR028263">
    <property type="entry name" value="FliG_N"/>
</dbReference>
<evidence type="ECO:0000256" key="5">
    <source>
        <dbReference type="ARBA" id="ARBA00022475"/>
    </source>
</evidence>
<evidence type="ECO:0000256" key="6">
    <source>
        <dbReference type="ARBA" id="ARBA00022500"/>
    </source>
</evidence>
<dbReference type="KEGG" id="sand:H3309_04155"/>
<evidence type="ECO:0000259" key="12">
    <source>
        <dbReference type="Pfam" id="PF14841"/>
    </source>
</evidence>
<keyword evidence="7" id="KW-0283">Flagellar rotation</keyword>
<dbReference type="Gene3D" id="1.10.220.30">
    <property type="match status" value="3"/>
</dbReference>
<keyword evidence="14" id="KW-0966">Cell projection</keyword>
<reference evidence="14 15" key="1">
    <citation type="submission" date="2020-07" db="EMBL/GenBank/DDBJ databases">
        <title>Complete genome sequence for Sandaracinobacter sp. M6.</title>
        <authorList>
            <person name="Tang Y."/>
            <person name="Liu Q."/>
            <person name="Guo Z."/>
            <person name="Lei P."/>
            <person name="Huang B."/>
        </authorList>
    </citation>
    <scope>NUCLEOTIDE SEQUENCE [LARGE SCALE GENOMIC DNA]</scope>
    <source>
        <strain evidence="14 15">M6</strain>
    </source>
</reference>
<dbReference type="Pfam" id="PF14842">
    <property type="entry name" value="FliG_N"/>
    <property type="match status" value="1"/>
</dbReference>
<dbReference type="InterPro" id="IPR011002">
    <property type="entry name" value="FliG_a-hlx"/>
</dbReference>
<dbReference type="GO" id="GO:0071973">
    <property type="term" value="P:bacterial-type flagellum-dependent cell motility"/>
    <property type="evidence" value="ECO:0007669"/>
    <property type="project" value="InterPro"/>
</dbReference>
<evidence type="ECO:0000313" key="15">
    <source>
        <dbReference type="Proteomes" id="UP000515292"/>
    </source>
</evidence>
<dbReference type="Proteomes" id="UP000515292">
    <property type="component" value="Chromosome"/>
</dbReference>
<dbReference type="GO" id="GO:0005886">
    <property type="term" value="C:plasma membrane"/>
    <property type="evidence" value="ECO:0007669"/>
    <property type="project" value="UniProtKB-SubCell"/>
</dbReference>
<proteinExistence type="inferred from homology"/>
<keyword evidence="5" id="KW-1003">Cell membrane</keyword>
<keyword evidence="15" id="KW-1185">Reference proteome</keyword>
<dbReference type="PANTHER" id="PTHR30534:SF0">
    <property type="entry name" value="FLAGELLAR MOTOR SWITCH PROTEIN FLIG"/>
    <property type="match status" value="1"/>
</dbReference>
<dbReference type="EMBL" id="CP059851">
    <property type="protein sequence ID" value="QMW23690.1"/>
    <property type="molecule type" value="Genomic_DNA"/>
</dbReference>
<dbReference type="AlphaFoldDB" id="A0A7G5IJZ8"/>
<protein>
    <recommendedName>
        <fullName evidence="4">Flagellar motor switch protein FliG</fullName>
    </recommendedName>
</protein>
<gene>
    <name evidence="14" type="ORF">H3309_04155</name>
</gene>
<dbReference type="GO" id="GO:0009425">
    <property type="term" value="C:bacterial-type flagellum basal body"/>
    <property type="evidence" value="ECO:0007669"/>
    <property type="project" value="UniProtKB-SubCell"/>
</dbReference>
<evidence type="ECO:0000256" key="8">
    <source>
        <dbReference type="ARBA" id="ARBA00023136"/>
    </source>
</evidence>
<evidence type="ECO:0000259" key="13">
    <source>
        <dbReference type="Pfam" id="PF14842"/>
    </source>
</evidence>
<keyword evidence="6" id="KW-0145">Chemotaxis</keyword>
<evidence type="ECO:0000256" key="7">
    <source>
        <dbReference type="ARBA" id="ARBA00022779"/>
    </source>
</evidence>
<dbReference type="SUPFAM" id="SSF48029">
    <property type="entry name" value="FliG"/>
    <property type="match status" value="2"/>
</dbReference>
<organism evidence="14 15">
    <name type="scientific">Sandaracinobacteroides saxicola</name>
    <dbReference type="NCBI Taxonomy" id="2759707"/>
    <lineage>
        <taxon>Bacteria</taxon>
        <taxon>Pseudomonadati</taxon>
        <taxon>Pseudomonadota</taxon>
        <taxon>Alphaproteobacteria</taxon>
        <taxon>Sphingomonadales</taxon>
        <taxon>Sphingosinicellaceae</taxon>
        <taxon>Sandaracinobacteroides</taxon>
    </lineage>
</organism>
<evidence type="ECO:0000256" key="3">
    <source>
        <dbReference type="ARBA" id="ARBA00010299"/>
    </source>
</evidence>
<dbReference type="RefSeq" id="WP_182297513.1">
    <property type="nucleotide sequence ID" value="NZ_CP059851.1"/>
</dbReference>
<evidence type="ECO:0000313" key="14">
    <source>
        <dbReference type="EMBL" id="QMW23690.1"/>
    </source>
</evidence>
<dbReference type="Pfam" id="PF01706">
    <property type="entry name" value="FliG_C"/>
    <property type="match status" value="1"/>
</dbReference>
<evidence type="ECO:0000256" key="1">
    <source>
        <dbReference type="ARBA" id="ARBA00004117"/>
    </source>
</evidence>
<dbReference type="GO" id="GO:0006935">
    <property type="term" value="P:chemotaxis"/>
    <property type="evidence" value="ECO:0007669"/>
    <property type="project" value="UniProtKB-KW"/>
</dbReference>
<dbReference type="InterPro" id="IPR023087">
    <property type="entry name" value="Flg_Motor_Flig_C"/>
</dbReference>
<dbReference type="Pfam" id="PF14841">
    <property type="entry name" value="FliG_M"/>
    <property type="match status" value="1"/>
</dbReference>
<keyword evidence="14" id="KW-0282">Flagellum</keyword>
<evidence type="ECO:0000256" key="2">
    <source>
        <dbReference type="ARBA" id="ARBA00004413"/>
    </source>
</evidence>
<sequence length="348" mass="37629">MNAIAEPRRSQPPADLRRLDPMQRAAALMLVLGPTTGRPIWEQLDEQETRGLAAAMIDLGPVAGGTAERLLRDFLDGMADAGGVQGSPTTAQRLLSAVLPGDRAQSILRDISGDDQSQPVWERMSKIPENQLANYLAAEQPQTAAVILSKLRPDRAAAVLAAMSRDAAINIITRTLAMQPVSREAMIQVERVLKQEFIASDSRAALADPHAKVASIFNALDRDTEQQLLAHLEVADADAAQRIRSLMFTFDDLRRIDRDALAVLVRKADKAQLTLALKGADEELLEMFLGVLPTRAAGLLRESLADMGPKRARDIQQARAGLVTLAKQLAEAGELTLDGPGDESDMIA</sequence>
<accession>A0A7G5IJZ8</accession>
<feature type="domain" description="Flagellar motor switch protein FliG C-terminal" evidence="11">
    <location>
        <begin position="231"/>
        <end position="337"/>
    </location>
</feature>
<feature type="domain" description="Flagellar motor switch protein FliG N-terminal" evidence="13">
    <location>
        <begin position="19"/>
        <end position="119"/>
    </location>
</feature>
<comment type="similarity">
    <text evidence="3">Belongs to the FliG family.</text>
</comment>
<keyword evidence="14" id="KW-0969">Cilium</keyword>
<dbReference type="InterPro" id="IPR000090">
    <property type="entry name" value="Flg_Motor_Flig"/>
</dbReference>